<reference evidence="1" key="1">
    <citation type="submission" date="2011-08" db="EMBL/GenBank/DDBJ databases">
        <title>Complete sequence of chromosome of Streptomyces violaceusniger Tu 4113.</title>
        <authorList>
            <consortium name="US DOE Joint Genome Institute"/>
            <person name="Lucas S."/>
            <person name="Han J."/>
            <person name="Lapidus A."/>
            <person name="Cheng J.-F."/>
            <person name="Goodwin L."/>
            <person name="Pitluck S."/>
            <person name="Peters L."/>
            <person name="Ivanova N."/>
            <person name="Daligault H."/>
            <person name="Detter J.C."/>
            <person name="Han C."/>
            <person name="Tapia R."/>
            <person name="Land M."/>
            <person name="Hauser L."/>
            <person name="Kyrpides N."/>
            <person name="Ivanova N."/>
            <person name="Pagani I."/>
            <person name="Hagen A."/>
            <person name="Katz L."/>
            <person name="Fiedler H.-P."/>
            <person name="Keasling J."/>
            <person name="Fortman J."/>
            <person name="Woyke T."/>
        </authorList>
    </citation>
    <scope>NUCLEOTIDE SEQUENCE [LARGE SCALE GENOMIC DNA]</scope>
    <source>
        <strain evidence="1">Tu 4113</strain>
    </source>
</reference>
<evidence type="ECO:0000313" key="1">
    <source>
        <dbReference type="EMBL" id="AEM84169.1"/>
    </source>
</evidence>
<sequence length="305" mass="34984">MSDREKDLEILALRHQLAVLQRTVDRPHLTWPNRALLAALLHRFPRARLRRLRLIVSPDTLLRRHCDLLRHRHAKASRPKRRGRPRTVRSIRILVLRLARENPSWGYRRVHGELSALGIKAAASTVWSILKEHGIPPAPEREHTTWAAFLRSQADAILAADFFETKTLTGATLYVLAVIEHASRRIPILRATAHPTTAWVTQLARNLVMDPHDANTRAKYLTRDRDIRYPAAFNALLQSEGNKVIQTGVRIPRMPRPPTRPPQRHPPRVPQCRMTCTDVLLGTYKARVRRLLTEQLLPADLHPAN</sequence>
<dbReference type="Proteomes" id="UP000008703">
    <property type="component" value="Chromosome"/>
</dbReference>
<dbReference type="AlphaFoldDB" id="G2P4Z2"/>
<proteinExistence type="predicted"/>
<dbReference type="KEGG" id="svl:Strvi_4568"/>
<accession>G2P4Z2</accession>
<gene>
    <name evidence="1" type="ORF">Strvi_4568</name>
</gene>
<organism evidence="1 2">
    <name type="scientific">Streptomyces violaceusniger (strain Tu 4113)</name>
    <dbReference type="NCBI Taxonomy" id="653045"/>
    <lineage>
        <taxon>Bacteria</taxon>
        <taxon>Bacillati</taxon>
        <taxon>Actinomycetota</taxon>
        <taxon>Actinomycetes</taxon>
        <taxon>Kitasatosporales</taxon>
        <taxon>Streptomycetaceae</taxon>
        <taxon>Streptomyces</taxon>
        <taxon>Streptomyces violaceusniger group</taxon>
    </lineage>
</organism>
<evidence type="ECO:0000313" key="2">
    <source>
        <dbReference type="Proteomes" id="UP000008703"/>
    </source>
</evidence>
<name>G2P4Z2_STRV4</name>
<dbReference type="HOGENOM" id="CLU_064679_1_0_11"/>
<dbReference type="EMBL" id="CP002994">
    <property type="protein sequence ID" value="AEM84169.1"/>
    <property type="molecule type" value="Genomic_DNA"/>
</dbReference>
<dbReference type="RefSeq" id="WP_014057667.1">
    <property type="nucleotide sequence ID" value="NC_015957.1"/>
</dbReference>
<protein>
    <recommendedName>
        <fullName evidence="3">Integrase catalytic region</fullName>
    </recommendedName>
</protein>
<keyword evidence="2" id="KW-1185">Reference proteome</keyword>
<dbReference type="eggNOG" id="COG2801">
    <property type="taxonomic scope" value="Bacteria"/>
</dbReference>
<evidence type="ECO:0008006" key="3">
    <source>
        <dbReference type="Google" id="ProtNLM"/>
    </source>
</evidence>